<dbReference type="InterPro" id="IPR023753">
    <property type="entry name" value="FAD/NAD-binding_dom"/>
</dbReference>
<dbReference type="Gene3D" id="3.50.50.60">
    <property type="entry name" value="FAD/NAD(P)-binding domain"/>
    <property type="match status" value="1"/>
</dbReference>
<protein>
    <submittedName>
        <fullName evidence="3">NAD(P)-binding protein</fullName>
    </submittedName>
</protein>
<reference evidence="3 4" key="1">
    <citation type="submission" date="2019-11" db="EMBL/GenBank/DDBJ databases">
        <authorList>
            <person name="Li X."/>
        </authorList>
    </citation>
    <scope>NUCLEOTIDE SEQUENCE [LARGE SCALE GENOMIC DNA]</scope>
    <source>
        <strain evidence="3 4">L9</strain>
    </source>
</reference>
<evidence type="ECO:0000259" key="2">
    <source>
        <dbReference type="Pfam" id="PF07992"/>
    </source>
</evidence>
<organism evidence="3 4">
    <name type="scientific">Ornithinibacillus caprae</name>
    <dbReference type="NCBI Taxonomy" id="2678566"/>
    <lineage>
        <taxon>Bacteria</taxon>
        <taxon>Bacillati</taxon>
        <taxon>Bacillota</taxon>
        <taxon>Bacilli</taxon>
        <taxon>Bacillales</taxon>
        <taxon>Bacillaceae</taxon>
        <taxon>Ornithinibacillus</taxon>
    </lineage>
</organism>
<name>A0A6N8FFN5_9BACI</name>
<dbReference type="EMBL" id="WOCA01000002">
    <property type="protein sequence ID" value="MUK87506.1"/>
    <property type="molecule type" value="Genomic_DNA"/>
</dbReference>
<accession>A0A6N8FFN5</accession>
<dbReference type="PANTHER" id="PTHR42949:SF3">
    <property type="entry name" value="ANAEROBIC GLYCEROL-3-PHOSPHATE DEHYDROGENASE SUBUNIT B"/>
    <property type="match status" value="1"/>
</dbReference>
<dbReference type="InterPro" id="IPR036188">
    <property type="entry name" value="FAD/NAD-bd_sf"/>
</dbReference>
<dbReference type="GO" id="GO:0016491">
    <property type="term" value="F:oxidoreductase activity"/>
    <property type="evidence" value="ECO:0007669"/>
    <property type="project" value="UniProtKB-KW"/>
</dbReference>
<dbReference type="SUPFAM" id="SSF51905">
    <property type="entry name" value="FAD/NAD(P)-binding domain"/>
    <property type="match status" value="1"/>
</dbReference>
<sequence length="292" mass="32212">MSCEVNCLEYDVVIVGAGLSGLAALQVIQQHSLKVAIIDDKHELGGNYLKRRWLIDHRHSFNRLLDQVIEPSTDVFLNHQAIGLYADNSLGVTDQQTMTCFRAKVVLQSTGARELPEQFEGWQLPGVITLDAYLKLRYIEGIIFPKRIGIVGAHPSLPKVAQNLREEGHEVVLASTNQSVTAFGKDQVKKLSVDGAKHDVDVVISSKGYVPVNELAHLYGYPLKYKKDSGGWAALPVDKTRQTSFFVAGRASGTQTEEESVQSGIQVAHNILTYLEKEGEEHGSESSNRMSL</sequence>
<comment type="caution">
    <text evidence="3">The sequence shown here is derived from an EMBL/GenBank/DDBJ whole genome shotgun (WGS) entry which is preliminary data.</text>
</comment>
<dbReference type="Proteomes" id="UP000469125">
    <property type="component" value="Unassembled WGS sequence"/>
</dbReference>
<feature type="domain" description="FAD/NAD(P)-binding" evidence="2">
    <location>
        <begin position="10"/>
        <end position="173"/>
    </location>
</feature>
<dbReference type="AlphaFoldDB" id="A0A6N8FFN5"/>
<evidence type="ECO:0000313" key="3">
    <source>
        <dbReference type="EMBL" id="MUK87506.1"/>
    </source>
</evidence>
<evidence type="ECO:0000256" key="1">
    <source>
        <dbReference type="ARBA" id="ARBA00023002"/>
    </source>
</evidence>
<keyword evidence="1" id="KW-0560">Oxidoreductase</keyword>
<keyword evidence="4" id="KW-1185">Reference proteome</keyword>
<proteinExistence type="predicted"/>
<dbReference type="Pfam" id="PF07992">
    <property type="entry name" value="Pyr_redox_2"/>
    <property type="match status" value="1"/>
</dbReference>
<dbReference type="PANTHER" id="PTHR42949">
    <property type="entry name" value="ANAEROBIC GLYCEROL-3-PHOSPHATE DEHYDROGENASE SUBUNIT B"/>
    <property type="match status" value="1"/>
</dbReference>
<evidence type="ECO:0000313" key="4">
    <source>
        <dbReference type="Proteomes" id="UP000469125"/>
    </source>
</evidence>
<gene>
    <name evidence="3" type="ORF">GMD78_03710</name>
</gene>
<dbReference type="InterPro" id="IPR051691">
    <property type="entry name" value="Metab_Enz_Cyan_OpOx_G3PDH"/>
</dbReference>